<organism evidence="2 3">
    <name type="scientific">Phytophthora nicotianae P1569</name>
    <dbReference type="NCBI Taxonomy" id="1317065"/>
    <lineage>
        <taxon>Eukaryota</taxon>
        <taxon>Sar</taxon>
        <taxon>Stramenopiles</taxon>
        <taxon>Oomycota</taxon>
        <taxon>Peronosporomycetes</taxon>
        <taxon>Peronosporales</taxon>
        <taxon>Peronosporaceae</taxon>
        <taxon>Phytophthora</taxon>
    </lineage>
</organism>
<comment type="caution">
    <text evidence="2">The sequence shown here is derived from an EMBL/GenBank/DDBJ whole genome shotgun (WGS) entry which is preliminary data.</text>
</comment>
<proteinExistence type="predicted"/>
<dbReference type="Proteomes" id="UP000018721">
    <property type="component" value="Unassembled WGS sequence"/>
</dbReference>
<gene>
    <name evidence="2" type="ORF">F443_04576</name>
</gene>
<sequence length="86" mass="9572">MSVSTDAHAEPAREGKDLGQMLMGSTEPRSTLTGEFLNVEPFPGNVHNIKYGVVVEASIARRHYVLHTELQTCQPVIQRELRPCLL</sequence>
<reference evidence="2 3" key="1">
    <citation type="submission" date="2013-11" db="EMBL/GenBank/DDBJ databases">
        <title>The Genome Sequence of Phytophthora parasitica P1569.</title>
        <authorList>
            <consortium name="The Broad Institute Genomics Platform"/>
            <person name="Russ C."/>
            <person name="Tyler B."/>
            <person name="Panabieres F."/>
            <person name="Shan W."/>
            <person name="Tripathy S."/>
            <person name="Grunwald N."/>
            <person name="Machado M."/>
            <person name="Johnson C.S."/>
            <person name="Arredondo F."/>
            <person name="Hong C."/>
            <person name="Coffey M."/>
            <person name="Young S.K."/>
            <person name="Zeng Q."/>
            <person name="Gargeya S."/>
            <person name="Fitzgerald M."/>
            <person name="Abouelleil A."/>
            <person name="Alvarado L."/>
            <person name="Chapman S.B."/>
            <person name="Gainer-Dewar J."/>
            <person name="Goldberg J."/>
            <person name="Griggs A."/>
            <person name="Gujja S."/>
            <person name="Hansen M."/>
            <person name="Howarth C."/>
            <person name="Imamovic A."/>
            <person name="Ireland A."/>
            <person name="Larimer J."/>
            <person name="McCowan C."/>
            <person name="Murphy C."/>
            <person name="Pearson M."/>
            <person name="Poon T.W."/>
            <person name="Priest M."/>
            <person name="Roberts A."/>
            <person name="Saif S."/>
            <person name="Shea T."/>
            <person name="Sykes S."/>
            <person name="Wortman J."/>
            <person name="Nusbaum C."/>
            <person name="Birren B."/>
        </authorList>
    </citation>
    <scope>NUCLEOTIDE SEQUENCE [LARGE SCALE GENOMIC DNA]</scope>
    <source>
        <strain evidence="2 3">P1569</strain>
    </source>
</reference>
<protein>
    <submittedName>
        <fullName evidence="2">Uncharacterized protein</fullName>
    </submittedName>
</protein>
<keyword evidence="3" id="KW-1185">Reference proteome</keyword>
<dbReference type="AlphaFoldDB" id="V9FP97"/>
<accession>V9FP97</accession>
<dbReference type="EMBL" id="ANIZ01000835">
    <property type="protein sequence ID" value="ETI52252.1"/>
    <property type="molecule type" value="Genomic_DNA"/>
</dbReference>
<evidence type="ECO:0000256" key="1">
    <source>
        <dbReference type="SAM" id="MobiDB-lite"/>
    </source>
</evidence>
<evidence type="ECO:0000313" key="3">
    <source>
        <dbReference type="Proteomes" id="UP000018721"/>
    </source>
</evidence>
<feature type="region of interest" description="Disordered" evidence="1">
    <location>
        <begin position="1"/>
        <end position="27"/>
    </location>
</feature>
<feature type="compositionally biased region" description="Basic and acidic residues" evidence="1">
    <location>
        <begin position="7"/>
        <end position="17"/>
    </location>
</feature>
<evidence type="ECO:0000313" key="2">
    <source>
        <dbReference type="EMBL" id="ETI52252.1"/>
    </source>
</evidence>
<name>V9FP97_PHYNI</name>
<dbReference type="HOGENOM" id="CLU_2502858_0_0_1"/>